<organism evidence="1 2">
    <name type="scientific">Acaryochloris marina (strain MBIC 11017)</name>
    <dbReference type="NCBI Taxonomy" id="329726"/>
    <lineage>
        <taxon>Bacteria</taxon>
        <taxon>Bacillati</taxon>
        <taxon>Cyanobacteriota</taxon>
        <taxon>Cyanophyceae</taxon>
        <taxon>Acaryochloridales</taxon>
        <taxon>Acaryochloridaceae</taxon>
        <taxon>Acaryochloris</taxon>
    </lineage>
</organism>
<reference evidence="1 2" key="1">
    <citation type="journal article" date="2008" name="Proc. Natl. Acad. Sci. U.S.A.">
        <title>Niche adaptation and genome expansion in the chlorophyll d-producing cyanobacterium Acaryochloris marina.</title>
        <authorList>
            <person name="Swingley W.D."/>
            <person name="Chen M."/>
            <person name="Cheung P.C."/>
            <person name="Conrad A.L."/>
            <person name="Dejesa L.C."/>
            <person name="Hao J."/>
            <person name="Honchak B.M."/>
            <person name="Karbach L.E."/>
            <person name="Kurdoglu A."/>
            <person name="Lahiri S."/>
            <person name="Mastrian S.D."/>
            <person name="Miyashita H."/>
            <person name="Page L."/>
            <person name="Ramakrishna P."/>
            <person name="Satoh S."/>
            <person name="Sattley W.M."/>
            <person name="Shimada Y."/>
            <person name="Taylor H.L."/>
            <person name="Tomo T."/>
            <person name="Tsuchiya T."/>
            <person name="Wang Z.T."/>
            <person name="Raymond J."/>
            <person name="Mimuro M."/>
            <person name="Blankenship R.E."/>
            <person name="Touchman J.W."/>
        </authorList>
    </citation>
    <scope>NUCLEOTIDE SEQUENCE [LARGE SCALE GENOMIC DNA]</scope>
    <source>
        <strain evidence="2">MBIC 11017</strain>
        <plasmid evidence="2">Plasmid pREB3</plasmid>
    </source>
</reference>
<dbReference type="Proteomes" id="UP000000268">
    <property type="component" value="Plasmid pREB3"/>
</dbReference>
<keyword evidence="1" id="KW-0614">Plasmid</keyword>
<evidence type="ECO:0000313" key="2">
    <source>
        <dbReference type="Proteomes" id="UP000000268"/>
    </source>
</evidence>
<keyword evidence="2" id="KW-1185">Reference proteome</keyword>
<evidence type="ECO:0000313" key="1">
    <source>
        <dbReference type="EMBL" id="ABW32431.1"/>
    </source>
</evidence>
<protein>
    <submittedName>
        <fullName evidence="1">Uncharacterized protein</fullName>
    </submittedName>
</protein>
<geneLocation type="plasmid" evidence="1 2">
    <name>pREB3</name>
</geneLocation>
<dbReference type="EMBL" id="CP000840">
    <property type="protein sequence ID" value="ABW32431.1"/>
    <property type="molecule type" value="Genomic_DNA"/>
</dbReference>
<accession>A8ZMM0</accession>
<dbReference type="KEGG" id="amr:AM1_C0124"/>
<proteinExistence type="predicted"/>
<sequence length="43" mass="4766">MGQAADFSVVIADSQSVKTAEKRVRSIDKSEYLKMIRSCGGFR</sequence>
<name>A8ZMM0_ACAM1</name>
<gene>
    <name evidence="1" type="ordered locus">AM1_C0124</name>
</gene>
<dbReference type="AlphaFoldDB" id="A8ZMM0"/>
<dbReference type="HOGENOM" id="CLU_3228096_0_0_3"/>